<dbReference type="SUPFAM" id="SSF82714">
    <property type="entry name" value="Multidrug efflux transporter AcrB TolC docking domain, DN and DC subdomains"/>
    <property type="match status" value="2"/>
</dbReference>
<dbReference type="Gene3D" id="3.30.2090.10">
    <property type="entry name" value="Multidrug efflux transporter AcrB TolC docking domain, DN and DC subdomains"/>
    <property type="match status" value="2"/>
</dbReference>
<dbReference type="PRINTS" id="PR00702">
    <property type="entry name" value="ACRIFLAVINRP"/>
</dbReference>
<dbReference type="PROSITE" id="PS50156">
    <property type="entry name" value="SSD"/>
    <property type="match status" value="1"/>
</dbReference>
<dbReference type="GO" id="GO:0042910">
    <property type="term" value="F:xenobiotic transmembrane transporter activity"/>
    <property type="evidence" value="ECO:0007669"/>
    <property type="project" value="TreeGrafter"/>
</dbReference>
<keyword evidence="5 8" id="KW-0812">Transmembrane</keyword>
<dbReference type="PANTHER" id="PTHR32063:SF14">
    <property type="entry name" value="BLL4319 PROTEIN"/>
    <property type="match status" value="1"/>
</dbReference>
<keyword evidence="3" id="KW-1003">Cell membrane</keyword>
<reference evidence="10 11" key="1">
    <citation type="submission" date="2011-05" db="EMBL/GenBank/DDBJ databases">
        <title>Complete sequence of Thioalkalimicrobium cyclicum ALM1.</title>
        <authorList>
            <consortium name="US DOE Joint Genome Institute"/>
            <person name="Lucas S."/>
            <person name="Han J."/>
            <person name="Lapidus A."/>
            <person name="Cheng J.-F."/>
            <person name="Goodwin L."/>
            <person name="Pitluck S."/>
            <person name="Peters L."/>
            <person name="Mikhailova N."/>
            <person name="Davenport K."/>
            <person name="Han C."/>
            <person name="Tapia R."/>
            <person name="Land M."/>
            <person name="Hauser L."/>
            <person name="Kyrpides N."/>
            <person name="Ivanova N."/>
            <person name="Pagani I."/>
            <person name="Kappler U."/>
            <person name="Woyke T."/>
        </authorList>
    </citation>
    <scope>NUCLEOTIDE SEQUENCE [LARGE SCALE GENOMIC DNA]</scope>
    <source>
        <strain evidence="11">DSM 14477 / JCM 11371 / ALM1</strain>
    </source>
</reference>
<feature type="transmembrane region" description="Helical" evidence="8">
    <location>
        <begin position="386"/>
        <end position="410"/>
    </location>
</feature>
<dbReference type="Gene3D" id="1.20.1640.10">
    <property type="entry name" value="Multidrug efflux transporter AcrB transmembrane domain"/>
    <property type="match status" value="2"/>
</dbReference>
<feature type="transmembrane region" description="Helical" evidence="8">
    <location>
        <begin position="334"/>
        <end position="353"/>
    </location>
</feature>
<evidence type="ECO:0000256" key="8">
    <source>
        <dbReference type="SAM" id="Phobius"/>
    </source>
</evidence>
<dbReference type="SUPFAM" id="SSF82866">
    <property type="entry name" value="Multidrug efflux transporter AcrB transmembrane domain"/>
    <property type="match status" value="2"/>
</dbReference>
<feature type="transmembrane region" description="Helical" evidence="8">
    <location>
        <begin position="928"/>
        <end position="953"/>
    </location>
</feature>
<protein>
    <submittedName>
        <fullName evidence="10">Acriflavin resistance protein</fullName>
    </submittedName>
</protein>
<comment type="subcellular location">
    <subcellularLocation>
        <location evidence="1">Cell inner membrane</location>
        <topology evidence="1">Multi-pass membrane protein</topology>
    </subcellularLocation>
</comment>
<evidence type="ECO:0000256" key="1">
    <source>
        <dbReference type="ARBA" id="ARBA00004429"/>
    </source>
</evidence>
<feature type="transmembrane region" description="Helical" evidence="8">
    <location>
        <begin position="463"/>
        <end position="486"/>
    </location>
</feature>
<keyword evidence="7 8" id="KW-0472">Membrane</keyword>
<evidence type="ECO:0000259" key="9">
    <source>
        <dbReference type="PROSITE" id="PS50156"/>
    </source>
</evidence>
<proteinExistence type="predicted"/>
<feature type="domain" description="SSD" evidence="9">
    <location>
        <begin position="358"/>
        <end position="488"/>
    </location>
</feature>
<dbReference type="RefSeq" id="WP_013835975.1">
    <property type="nucleotide sequence ID" value="NC_015581.1"/>
</dbReference>
<dbReference type="InterPro" id="IPR000731">
    <property type="entry name" value="SSD"/>
</dbReference>
<dbReference type="SUPFAM" id="SSF82693">
    <property type="entry name" value="Multidrug efflux transporter AcrB pore domain, PN1, PN2, PC1 and PC2 subdomains"/>
    <property type="match status" value="3"/>
</dbReference>
<dbReference type="HOGENOM" id="CLU_002755_1_2_6"/>
<evidence type="ECO:0000256" key="7">
    <source>
        <dbReference type="ARBA" id="ARBA00023136"/>
    </source>
</evidence>
<evidence type="ECO:0000256" key="3">
    <source>
        <dbReference type="ARBA" id="ARBA00022475"/>
    </source>
</evidence>
<dbReference type="Gene3D" id="3.30.70.1320">
    <property type="entry name" value="Multidrug efflux transporter AcrB pore domain like"/>
    <property type="match status" value="1"/>
</dbReference>
<feature type="transmembrane region" description="Helical" evidence="8">
    <location>
        <begin position="360"/>
        <end position="380"/>
    </location>
</feature>
<dbReference type="Gene3D" id="3.30.70.1430">
    <property type="entry name" value="Multidrug efflux transporter AcrB pore domain"/>
    <property type="match status" value="2"/>
</dbReference>
<name>F6DA69_THICA</name>
<dbReference type="InterPro" id="IPR027463">
    <property type="entry name" value="AcrB_DN_DC_subdom"/>
</dbReference>
<evidence type="ECO:0000313" key="10">
    <source>
        <dbReference type="EMBL" id="AEG32200.1"/>
    </source>
</evidence>
<dbReference type="KEGG" id="tcy:Thicy_1440"/>
<dbReference type="STRING" id="717773.Thicy_1440"/>
<feature type="transmembrane region" description="Helical" evidence="8">
    <location>
        <begin position="902"/>
        <end position="922"/>
    </location>
</feature>
<sequence>MLLSDTAVKRPVLAAVVSLLLVAFGLLAFDRLPLREYPNIDPPIVSITTGYPGASAAVIESRITKLIEDQIAGIEGISFIESTSSDGRSRIRIEFNINRDIDAAANDVRDRVARVARNLPDGADQPQVQKVDGDDDVIVWFNLTSDNMTVPELTDYARRYLVDRFSVLDGVARVRIGGGQEYAMRLWLDASEMAMRGITVGDVERTLRSANVELPAGTVSMADASFSVRVDRQLTSVADFERLVVKRGATQTQVRLADIARIELGSIENRSFFRGNGLPMIGLGIIKQSTANTISVAEAAAAEVARLNAILPEGLEIKASFDSSVFIKSAIKEVYKTLTIAIVLVMLVILLFLRSVRVALIPLVTVPVSIIATFWVLWMLGFSINLLTLLALVLAIGLVVDDAIVVLENVQRHIEKGFSPLAAAFLGTRQVGFAVIATTLVLVAVFFPISFLQGTLGRLFSEFAITLTVAVIFSSFVALTLSPALASKLLKPRKVKAKAAKDDDIAMVQTSSIESDAAKRGEMKLADGWLIRAYRPVLRGIVNAPWLILPVLLAAFYASYWLFQQLPEEYAPREDRGAFFIFVSGPEGATHDYMKTYLDEVEARLMPLVENGEVNRLLIRSPRAFGNTEIFNSGFGIVVLNDWAERRPANEIMQDVRERLADLPGIRANPVMRQGIGGRVQKPVQFVLGGGSYAELAEWRRIITDAINDDNPGFEAIDWDYKETKPQLKVNIDYEKAFDMGVTTEEIGRTLQTLLGSTRVTTFVDQGEEYDIILQADRRLYRSPVSLDLIHVRSSTTGELIPLASLVSYEEFADSGSLNRYNRMRSVTIDANLAPHLSLGAGLAHLEGLARELLPADAMIDYKGQSRDFQTSGNAVFFVFLLGLVVVFLVLSAQFESFVSPFIIMFTVPLAVLGGLLGLWLYGLSLNLYTQIGLVMLIGLATKNGILIVEFANQLRDQGIAFKEALVEASCLRLRPILMTAITTCVGALPLILSSGAGSETRYVLGMVLLWGVSIATILTLVVIPAVYALLGRFSQPAGVNKRALIAELGSDFEQYKK</sequence>
<dbReference type="OrthoDB" id="5613295at2"/>
<accession>F6DA69</accession>
<evidence type="ECO:0000256" key="6">
    <source>
        <dbReference type="ARBA" id="ARBA00022989"/>
    </source>
</evidence>
<feature type="transmembrane region" description="Helical" evidence="8">
    <location>
        <begin position="431"/>
        <end position="451"/>
    </location>
</feature>
<dbReference type="GO" id="GO:0005886">
    <property type="term" value="C:plasma membrane"/>
    <property type="evidence" value="ECO:0007669"/>
    <property type="project" value="UniProtKB-SubCell"/>
</dbReference>
<feature type="transmembrane region" description="Helical" evidence="8">
    <location>
        <begin position="875"/>
        <end position="895"/>
    </location>
</feature>
<feature type="transmembrane region" description="Helical" evidence="8">
    <location>
        <begin position="1005"/>
        <end position="1031"/>
    </location>
</feature>
<keyword evidence="11" id="KW-1185">Reference proteome</keyword>
<evidence type="ECO:0000256" key="4">
    <source>
        <dbReference type="ARBA" id="ARBA00022519"/>
    </source>
</evidence>
<dbReference type="eggNOG" id="COG0841">
    <property type="taxonomic scope" value="Bacteria"/>
</dbReference>
<keyword evidence="6 8" id="KW-1133">Transmembrane helix</keyword>
<feature type="transmembrane region" description="Helical" evidence="8">
    <location>
        <begin position="541"/>
        <end position="563"/>
    </location>
</feature>
<feature type="transmembrane region" description="Helical" evidence="8">
    <location>
        <begin position="974"/>
        <end position="993"/>
    </location>
</feature>
<gene>
    <name evidence="10" type="ordered locus">Thicy_1440</name>
</gene>
<dbReference type="Gene3D" id="3.30.70.1440">
    <property type="entry name" value="Multidrug efflux transporter AcrB pore domain"/>
    <property type="match status" value="1"/>
</dbReference>
<evidence type="ECO:0000256" key="5">
    <source>
        <dbReference type="ARBA" id="ARBA00022692"/>
    </source>
</evidence>
<dbReference type="PANTHER" id="PTHR32063">
    <property type="match status" value="1"/>
</dbReference>
<dbReference type="Proteomes" id="UP000009232">
    <property type="component" value="Chromosome"/>
</dbReference>
<evidence type="ECO:0000256" key="2">
    <source>
        <dbReference type="ARBA" id="ARBA00022448"/>
    </source>
</evidence>
<organism evidence="10 11">
    <name type="scientific">Thiomicrospira cyclica (strain DSM 14477 / JCM 11371 / ALM1)</name>
    <name type="common">Thioalkalimicrobium cyclicum</name>
    <dbReference type="NCBI Taxonomy" id="717773"/>
    <lineage>
        <taxon>Bacteria</taxon>
        <taxon>Pseudomonadati</taxon>
        <taxon>Pseudomonadota</taxon>
        <taxon>Gammaproteobacteria</taxon>
        <taxon>Thiotrichales</taxon>
        <taxon>Piscirickettsiaceae</taxon>
        <taxon>Thiomicrospira</taxon>
    </lineage>
</organism>
<evidence type="ECO:0000313" key="11">
    <source>
        <dbReference type="Proteomes" id="UP000009232"/>
    </source>
</evidence>
<dbReference type="Pfam" id="PF00873">
    <property type="entry name" value="ACR_tran"/>
    <property type="match status" value="1"/>
</dbReference>
<dbReference type="FunFam" id="1.20.1640.10:FF:000001">
    <property type="entry name" value="Efflux pump membrane transporter"/>
    <property type="match status" value="1"/>
</dbReference>
<dbReference type="InterPro" id="IPR001036">
    <property type="entry name" value="Acrflvin-R"/>
</dbReference>
<dbReference type="AlphaFoldDB" id="F6DA69"/>
<keyword evidence="4" id="KW-0997">Cell inner membrane</keyword>
<keyword evidence="2" id="KW-0813">Transport</keyword>
<dbReference type="EMBL" id="CP002776">
    <property type="protein sequence ID" value="AEG32200.1"/>
    <property type="molecule type" value="Genomic_DNA"/>
</dbReference>